<evidence type="ECO:0000256" key="1">
    <source>
        <dbReference type="SAM" id="Coils"/>
    </source>
</evidence>
<dbReference type="RefSeq" id="WP_131524784.1">
    <property type="nucleotide sequence ID" value="NZ_AP022567.1"/>
</dbReference>
<evidence type="ECO:0000313" key="4">
    <source>
        <dbReference type="Proteomes" id="UP000465622"/>
    </source>
</evidence>
<name>A0ABN5YEG3_MYCME</name>
<reference evidence="3 4" key="1">
    <citation type="journal article" date="2019" name="Emerg. Microbes Infect.">
        <title>Comprehensive subspecies identification of 175 nontuberculous mycobacteria species based on 7547 genomic profiles.</title>
        <authorList>
            <person name="Matsumoto Y."/>
            <person name="Kinjo T."/>
            <person name="Motooka D."/>
            <person name="Nabeya D."/>
            <person name="Jung N."/>
            <person name="Uechi K."/>
            <person name="Horii T."/>
            <person name="Iida T."/>
            <person name="Fujita J."/>
            <person name="Nakamura S."/>
        </authorList>
    </citation>
    <scope>NUCLEOTIDE SEQUENCE [LARGE SCALE GENOMIC DNA]</scope>
    <source>
        <strain evidence="3 4">JCM 12375</strain>
    </source>
</reference>
<accession>A0ABN5YEG3</accession>
<proteinExistence type="predicted"/>
<evidence type="ECO:0000256" key="2">
    <source>
        <dbReference type="SAM" id="MobiDB-lite"/>
    </source>
</evidence>
<feature type="compositionally biased region" description="Basic and acidic residues" evidence="2">
    <location>
        <begin position="59"/>
        <end position="71"/>
    </location>
</feature>
<evidence type="ECO:0000313" key="3">
    <source>
        <dbReference type="EMBL" id="BBX36519.1"/>
    </source>
</evidence>
<gene>
    <name evidence="3" type="ORF">MMAGJ_58010</name>
</gene>
<feature type="coiled-coil region" evidence="1">
    <location>
        <begin position="972"/>
        <end position="999"/>
    </location>
</feature>
<sequence>MQRQAGNQAVVNWVVGRRQAVQRLRAVQREEPDDETLKLEAAELATVPSGSGGTVRLSDPLHDAGHPDEKPNIAPLQIAATAVRNKNDGQRKGFDSQPEAVAFAVARAGGCGAGVVKRGRFYFVVTFVPNPDFLRQKVYAYTSAQGILTAVGNDGFVFDPAVTRYQPDTGLLKAEDLVRLHNDPAKSMPGTASPAELAAMAGVPPPGVKEGDAAAAGQGAVEIAPDQQEAFIRQYLVARGMAMLNANETATLKLVEDFKPTNAGDANTASSGVSANAKKMIDNAREVAADLAKVQDQEIALEKLMSDRDWAQSISRTSQTKWTAEGVTKTLREWRTDLEGRQKDIAARKNDIFAKNAVVAQLVSKREPDTGLGTDIKRALDSNVAWAIPGVKLGWEAYKAISPDNTANAGLLRTGTDEQVRAEMQKKLDAVVKAIREVKARTLAGDLKFLVSMPRLYDNVKADFARIKARNTMLAHELETIRVQTGSQVDVKEVIDVAGTALQLIGFFFPPAEFLGSVMTFGVAAARLGEALDQKTVAEAAATPDQAMLDPDKAQKKLSEATAALAIESVNLGMSMGGAAKAIEEGKVPAELKTASATASGVSDLMAMTSIEREAQVAASIGKVGEAMTVREAGGYATIHAALPSNSPSLKKINTWQNGVVAEMTAAVGEHQLAKAAGVDVGAAGLKPTGPLPAPRAATAPASLPPLPELDAKDVELARATLARSVGAKPDEAAKLTGITIEDPAALKRYMEVSPPPALAPDEMRRALAHHGALPAGMEGMQHLEPAAMKDYLNKMKAGETTWGTGAAGKLPTDPQAVKLVDQRCAQLASTVNGAIGPSGVPAVGVGFSSQLGAGAGGHFNMKTWRIEFSWETLAQDMTPSHAEFLKYANFHEGTHADQWWHVARMMATDNVPTATIASKLGMDPKIASLAVQEAKIRPLPVMSAEAAPYREIYTSISHSKVVDREGVLDRFHAAAARKQAAEAALTTAENELRAAESAWQAQKSQPPSTARKDAYLELDARQLDWNAAKTNLSKADQDYQVKLAAYLDLPEERQAQAAERALQKAGRSTP</sequence>
<protein>
    <submittedName>
        <fullName evidence="3">Uncharacterized protein</fullName>
    </submittedName>
</protein>
<dbReference type="EMBL" id="AP022567">
    <property type="protein sequence ID" value="BBX36519.1"/>
    <property type="molecule type" value="Genomic_DNA"/>
</dbReference>
<dbReference type="Proteomes" id="UP000465622">
    <property type="component" value="Chromosome"/>
</dbReference>
<organism evidence="3 4">
    <name type="scientific">Mycolicibacterium mageritense</name>
    <name type="common">Mycobacterium mageritense</name>
    <dbReference type="NCBI Taxonomy" id="53462"/>
    <lineage>
        <taxon>Bacteria</taxon>
        <taxon>Bacillati</taxon>
        <taxon>Actinomycetota</taxon>
        <taxon>Actinomycetes</taxon>
        <taxon>Mycobacteriales</taxon>
        <taxon>Mycobacteriaceae</taxon>
        <taxon>Mycolicibacterium</taxon>
    </lineage>
</organism>
<keyword evidence="4" id="KW-1185">Reference proteome</keyword>
<feature type="region of interest" description="Disordered" evidence="2">
    <location>
        <begin position="46"/>
        <end position="71"/>
    </location>
</feature>
<keyword evidence="1" id="KW-0175">Coiled coil</keyword>